<keyword evidence="1" id="KW-0540">Nuclease</keyword>
<name>A0ABT3XZ47_9FLAO</name>
<dbReference type="EMBL" id="JAOVZV010000001">
    <property type="protein sequence ID" value="MCX8531122.1"/>
    <property type="molecule type" value="Genomic_DNA"/>
</dbReference>
<gene>
    <name evidence="1" type="ORF">OEA66_02005</name>
</gene>
<dbReference type="Proteomes" id="UP001070176">
    <property type="component" value="Unassembled WGS sequence"/>
</dbReference>
<organism evidence="1 2">
    <name type="scientific">Chryseobacterium luquanense</name>
    <dbReference type="NCBI Taxonomy" id="2983766"/>
    <lineage>
        <taxon>Bacteria</taxon>
        <taxon>Pseudomonadati</taxon>
        <taxon>Bacteroidota</taxon>
        <taxon>Flavobacteriia</taxon>
        <taxon>Flavobacteriales</taxon>
        <taxon>Weeksellaceae</taxon>
        <taxon>Chryseobacterium group</taxon>
        <taxon>Chryseobacterium</taxon>
    </lineage>
</organism>
<dbReference type="Gene3D" id="3.60.10.10">
    <property type="entry name" value="Endonuclease/exonuclease/phosphatase"/>
    <property type="match status" value="1"/>
</dbReference>
<keyword evidence="1" id="KW-0255">Endonuclease</keyword>
<accession>A0ABT3XZ47</accession>
<proteinExistence type="predicted"/>
<dbReference type="InterPro" id="IPR036691">
    <property type="entry name" value="Endo/exonu/phosph_ase_sf"/>
</dbReference>
<comment type="caution">
    <text evidence="1">The sequence shown here is derived from an EMBL/GenBank/DDBJ whole genome shotgun (WGS) entry which is preliminary data.</text>
</comment>
<keyword evidence="2" id="KW-1185">Reference proteome</keyword>
<evidence type="ECO:0000313" key="1">
    <source>
        <dbReference type="EMBL" id="MCX8531122.1"/>
    </source>
</evidence>
<sequence length="222" mass="25729">MKIISWNIERPNKNQISKIKFIEDLIAVENPDLLILTETNRCVNFEEQYFELHSETLPTFHENQNYFEGENRVSIYSKFPFKNEVKTYDSFTSICGLVETNFGELIVYGSIIGSFGGKGLHFENDLEKQKNDLENLKGNLCFSGDLNISFSGWKYPSAKVIDETKSFFELQNLEILTENYENNAIHTIMSKDLLNGKKISTKMIEIDRKISDHNMIICEIQK</sequence>
<keyword evidence="1" id="KW-0378">Hydrolase</keyword>
<reference evidence="1" key="1">
    <citation type="submission" date="2022-10" db="EMBL/GenBank/DDBJ databases">
        <title>Chryseobacterium sp. nov., a novel bacterial species.</title>
        <authorList>
            <person name="Cao Y."/>
        </authorList>
    </citation>
    <scope>NUCLEOTIDE SEQUENCE</scope>
    <source>
        <strain evidence="1">KC 927</strain>
    </source>
</reference>
<evidence type="ECO:0000313" key="2">
    <source>
        <dbReference type="Proteomes" id="UP001070176"/>
    </source>
</evidence>
<dbReference type="SUPFAM" id="SSF56219">
    <property type="entry name" value="DNase I-like"/>
    <property type="match status" value="1"/>
</dbReference>
<dbReference type="GO" id="GO:0004519">
    <property type="term" value="F:endonuclease activity"/>
    <property type="evidence" value="ECO:0007669"/>
    <property type="project" value="UniProtKB-KW"/>
</dbReference>
<dbReference type="RefSeq" id="WP_267279776.1">
    <property type="nucleotide sequence ID" value="NZ_JAOVZV010000001.1"/>
</dbReference>
<protein>
    <submittedName>
        <fullName evidence="1">Endonuclease/exonuclease/phosphatase family protein</fullName>
    </submittedName>
</protein>